<organism evidence="2 3">
    <name type="scientific">Clytia hemisphaerica</name>
    <dbReference type="NCBI Taxonomy" id="252671"/>
    <lineage>
        <taxon>Eukaryota</taxon>
        <taxon>Metazoa</taxon>
        <taxon>Cnidaria</taxon>
        <taxon>Hydrozoa</taxon>
        <taxon>Hydroidolina</taxon>
        <taxon>Leptothecata</taxon>
        <taxon>Obeliida</taxon>
        <taxon>Clytiidae</taxon>
        <taxon>Clytia</taxon>
    </lineage>
</organism>
<protein>
    <recommendedName>
        <fullName evidence="4">Cnidarian restricted protein</fullName>
    </recommendedName>
</protein>
<keyword evidence="3" id="KW-1185">Reference proteome</keyword>
<evidence type="ECO:0008006" key="4">
    <source>
        <dbReference type="Google" id="ProtNLM"/>
    </source>
</evidence>
<dbReference type="GeneID" id="136807392"/>
<dbReference type="RefSeq" id="XP_066920074.1">
    <property type="nucleotide sequence ID" value="XM_067063973.1"/>
</dbReference>
<evidence type="ECO:0000313" key="3">
    <source>
        <dbReference type="Proteomes" id="UP000594262"/>
    </source>
</evidence>
<dbReference type="EnsemblMetazoa" id="CLYHEMT008845.1">
    <property type="protein sequence ID" value="CLYHEMP008845.1"/>
    <property type="gene ID" value="CLYHEMG008845"/>
</dbReference>
<dbReference type="AlphaFoldDB" id="A0A7M5UC87"/>
<reference evidence="2" key="1">
    <citation type="submission" date="2021-01" db="UniProtKB">
        <authorList>
            <consortium name="EnsemblMetazoa"/>
        </authorList>
    </citation>
    <scope>IDENTIFICATION</scope>
</reference>
<feature type="signal peptide" evidence="1">
    <location>
        <begin position="1"/>
        <end position="20"/>
    </location>
</feature>
<feature type="chain" id="PRO_5029627898" description="Cnidarian restricted protein" evidence="1">
    <location>
        <begin position="21"/>
        <end position="292"/>
    </location>
</feature>
<evidence type="ECO:0000313" key="2">
    <source>
        <dbReference type="EnsemblMetazoa" id="CLYHEMP008845.1"/>
    </source>
</evidence>
<dbReference type="Proteomes" id="UP000594262">
    <property type="component" value="Unplaced"/>
</dbReference>
<sequence length="292" mass="33262">MHWTKIYTVLSALAINFVWPGRIDPTQKSVQVSRNSNVTLTWNVLPLSNEKADWSTIYHQADENQIIQPIWDDIKGVTKFGKQKFNDKMSINAGQKNQVVLHVEELKESMTIYLTVVFIDKKTGEIQGGPLYSKIPIIVKVGYAKVTVQPICYKPLGRSPALFKLPMTGKISSIRLEHVSGYISCSSRKEKSYWACGCCYQSTSVLTLITDAKDNPQFPVKNYETKVGHKEFTVPGFNQMSKFLVLPSPKEDLLYYGRKDEVLKVWFGEDFVPWATTDNSGKHCVHVWVNYQ</sequence>
<proteinExistence type="predicted"/>
<evidence type="ECO:0000256" key="1">
    <source>
        <dbReference type="SAM" id="SignalP"/>
    </source>
</evidence>
<keyword evidence="1" id="KW-0732">Signal</keyword>
<name>A0A7M5UC87_9CNID</name>
<dbReference type="OrthoDB" id="5985204at2759"/>
<accession>A0A7M5UC87</accession>